<evidence type="ECO:0000313" key="2">
    <source>
        <dbReference type="EMBL" id="SVE29361.1"/>
    </source>
</evidence>
<evidence type="ECO:0000256" key="1">
    <source>
        <dbReference type="SAM" id="MobiDB-lite"/>
    </source>
</evidence>
<gene>
    <name evidence="2" type="ORF">METZ01_LOCUS482215</name>
</gene>
<name>A0A383CB34_9ZZZZ</name>
<reference evidence="2" key="1">
    <citation type="submission" date="2018-05" db="EMBL/GenBank/DDBJ databases">
        <authorList>
            <person name="Lanie J.A."/>
            <person name="Ng W.-L."/>
            <person name="Kazmierczak K.M."/>
            <person name="Andrzejewski T.M."/>
            <person name="Davidsen T.M."/>
            <person name="Wayne K.J."/>
            <person name="Tettelin H."/>
            <person name="Glass J.I."/>
            <person name="Rusch D."/>
            <person name="Podicherti R."/>
            <person name="Tsui H.-C.T."/>
            <person name="Winkler M.E."/>
        </authorList>
    </citation>
    <scope>NUCLEOTIDE SEQUENCE</scope>
</reference>
<organism evidence="2">
    <name type="scientific">marine metagenome</name>
    <dbReference type="NCBI Taxonomy" id="408172"/>
    <lineage>
        <taxon>unclassified sequences</taxon>
        <taxon>metagenomes</taxon>
        <taxon>ecological metagenomes</taxon>
    </lineage>
</organism>
<feature type="compositionally biased region" description="Polar residues" evidence="1">
    <location>
        <begin position="70"/>
        <end position="79"/>
    </location>
</feature>
<sequence length="93" mass="10181">IRAHVVETRVHLENARSTIYAISLAFGEPQELCYQLVRYASAIKERPSATGRRGWRTSTGPLDPLRKATEQSNKAAGTSSGLVIRSIVSERAA</sequence>
<dbReference type="EMBL" id="UINC01207326">
    <property type="protein sequence ID" value="SVE29361.1"/>
    <property type="molecule type" value="Genomic_DNA"/>
</dbReference>
<feature type="region of interest" description="Disordered" evidence="1">
    <location>
        <begin position="47"/>
        <end position="79"/>
    </location>
</feature>
<accession>A0A383CB34</accession>
<dbReference type="AlphaFoldDB" id="A0A383CB34"/>
<protein>
    <submittedName>
        <fullName evidence="2">Uncharacterized protein</fullName>
    </submittedName>
</protein>
<proteinExistence type="predicted"/>
<feature type="non-terminal residue" evidence="2">
    <location>
        <position position="1"/>
    </location>
</feature>